<dbReference type="InterPro" id="IPR057309">
    <property type="entry name" value="PcsB_CC"/>
</dbReference>
<dbReference type="EMBL" id="JANUXX010000013">
    <property type="protein sequence ID" value="MCS4488954.1"/>
    <property type="molecule type" value="Genomic_DNA"/>
</dbReference>
<organism evidence="6 7">
    <name type="scientific">Streptococcus sciuri</name>
    <dbReference type="NCBI Taxonomy" id="2973939"/>
    <lineage>
        <taxon>Bacteria</taxon>
        <taxon>Bacillati</taxon>
        <taxon>Bacillota</taxon>
        <taxon>Bacilli</taxon>
        <taxon>Lactobacillales</taxon>
        <taxon>Streptococcaceae</taxon>
        <taxon>Streptococcus</taxon>
    </lineage>
</organism>
<feature type="region of interest" description="Disordered" evidence="3">
    <location>
        <begin position="247"/>
        <end position="327"/>
    </location>
</feature>
<dbReference type="PROSITE" id="PS50911">
    <property type="entry name" value="CHAP"/>
    <property type="match status" value="1"/>
</dbReference>
<evidence type="ECO:0000256" key="3">
    <source>
        <dbReference type="SAM" id="MobiDB-lite"/>
    </source>
</evidence>
<dbReference type="Gene3D" id="3.90.1720.10">
    <property type="entry name" value="endopeptidase domain like (from Nostoc punctiforme)"/>
    <property type="match status" value="1"/>
</dbReference>
<feature type="signal peptide" evidence="4">
    <location>
        <begin position="1"/>
        <end position="25"/>
    </location>
</feature>
<comment type="caution">
    <text evidence="6">The sequence shown here is derived from an EMBL/GenBank/DDBJ whole genome shotgun (WGS) entry which is preliminary data.</text>
</comment>
<reference evidence="6 7" key="1">
    <citation type="journal article" date="2023" name="Int. J. Syst. Evol. Microbiol.">
        <title>Streptococcus sciuri sp. nov., Staphylococcus marylandisciuri sp. nov. and Staphylococcus americanisciuri sp. nov., isolated from faeces of eastern grey squirrel (Sciurus carolinensis).</title>
        <authorList>
            <person name="Volokhov D.V."/>
            <person name="Zagorodnyaya T.A."/>
            <person name="Furtak V.A."/>
            <person name="Nattanmai G."/>
            <person name="Randall L."/>
            <person name="Jose S."/>
            <person name="Gao Y."/>
            <person name="Eisenberg T."/>
            <person name="Delmonte P."/>
            <person name="Blom J."/>
            <person name="Mitchell K.K."/>
        </authorList>
    </citation>
    <scope>NUCLEOTIDE SEQUENCE [LARGE SCALE GENOMIC DNA]</scope>
    <source>
        <strain evidence="6 7">SQ9-PEA</strain>
    </source>
</reference>
<feature type="domain" description="Peptidase C51" evidence="5">
    <location>
        <begin position="317"/>
        <end position="443"/>
    </location>
</feature>
<feature type="coiled-coil region" evidence="2">
    <location>
        <begin position="39"/>
        <end position="94"/>
    </location>
</feature>
<feature type="chain" id="PRO_5045208868" evidence="4">
    <location>
        <begin position="26"/>
        <end position="444"/>
    </location>
</feature>
<dbReference type="RefSeq" id="WP_259139411.1">
    <property type="nucleotide sequence ID" value="NZ_JANUXX010000013.1"/>
</dbReference>
<proteinExistence type="predicted"/>
<dbReference type="InterPro" id="IPR007921">
    <property type="entry name" value="CHAP_dom"/>
</dbReference>
<dbReference type="Pfam" id="PF05257">
    <property type="entry name" value="CHAP"/>
    <property type="match status" value="1"/>
</dbReference>
<evidence type="ECO:0000313" key="7">
    <source>
        <dbReference type="Proteomes" id="UP001206548"/>
    </source>
</evidence>
<sequence length="444" mass="46317">MKKRILSAVLVSGVTLGTATVNANADDYDSQIAAKDAVINNLTSEQAAAQSKVSAIQEQVSSLQAQQANLESENTRLEAVSQQLSGEIQELSTKIVARNEAIKKQARNAQKQSGVSSYLGSILNSKSVSEAITRLVAINKVVSANEKLLEQQENDKATLESKQAENQEAINTVTANKATLEENKNSLATQQAQLEVAQLELSEQLTTAQNEKAELQAQKAAAEEAARQAAQAEAAAKAQAEAEAKAQAEAQASAQSQAQEEIATQQSAPVTSSESKTSEQSTAVTPSAPAQSASTTQATTVQATPVATQSAVSTSTSTSASTAVNKVSTTTSTANTYPVGQCTWGVKSMASWVGNNWGNARDWIASAQAAGHSVGTTPAVGAVAVWPSDAGGYGHVAYVTAVNSATSIQVMESNYSGNMSIGNYRGTFDPTHTWSGSAVYYIYQ</sequence>
<dbReference type="InterPro" id="IPR038765">
    <property type="entry name" value="Papain-like_cys_pep_sf"/>
</dbReference>
<dbReference type="Proteomes" id="UP001206548">
    <property type="component" value="Unassembled WGS sequence"/>
</dbReference>
<dbReference type="Pfam" id="PF24568">
    <property type="entry name" value="CC_PcsB"/>
    <property type="match status" value="1"/>
</dbReference>
<dbReference type="Gene3D" id="6.10.250.3150">
    <property type="match status" value="1"/>
</dbReference>
<keyword evidence="2" id="KW-0175">Coiled coil</keyword>
<evidence type="ECO:0000259" key="5">
    <source>
        <dbReference type="PROSITE" id="PS50911"/>
    </source>
</evidence>
<keyword evidence="7" id="KW-1185">Reference proteome</keyword>
<dbReference type="PRINTS" id="PR01852">
    <property type="entry name" value="SIBAPROTEIN"/>
</dbReference>
<evidence type="ECO:0000256" key="4">
    <source>
        <dbReference type="SAM" id="SignalP"/>
    </source>
</evidence>
<evidence type="ECO:0000256" key="1">
    <source>
        <dbReference type="ARBA" id="ARBA00022729"/>
    </source>
</evidence>
<accession>A0ABT2F952</accession>
<name>A0ABT2F952_9STRE</name>
<dbReference type="SUPFAM" id="SSF54001">
    <property type="entry name" value="Cysteine proteinases"/>
    <property type="match status" value="1"/>
</dbReference>
<gene>
    <name evidence="6" type="ORF">NXS10_08355</name>
</gene>
<keyword evidence="1 4" id="KW-0732">Signal</keyword>
<dbReference type="InterPro" id="IPR009148">
    <property type="entry name" value="PcsB-like"/>
</dbReference>
<evidence type="ECO:0000256" key="2">
    <source>
        <dbReference type="SAM" id="Coils"/>
    </source>
</evidence>
<protein>
    <submittedName>
        <fullName evidence="6">CHAP domain-containing protein</fullName>
    </submittedName>
</protein>
<evidence type="ECO:0000313" key="6">
    <source>
        <dbReference type="EMBL" id="MCS4488954.1"/>
    </source>
</evidence>